<evidence type="ECO:0000256" key="7">
    <source>
        <dbReference type="ARBA" id="ARBA00022454"/>
    </source>
</evidence>
<dbReference type="CDD" id="cd00232">
    <property type="entry name" value="HemeO-like"/>
    <property type="match status" value="1"/>
</dbReference>
<dbReference type="FunFam" id="3.40.50.300:FF:000241">
    <property type="entry name" value="DNA helicase"/>
    <property type="match status" value="1"/>
</dbReference>
<evidence type="ECO:0000259" key="30">
    <source>
        <dbReference type="PROSITE" id="PS50051"/>
    </source>
</evidence>
<dbReference type="AlphaFoldDB" id="A0A5E4AX60"/>
<evidence type="ECO:0000256" key="11">
    <source>
        <dbReference type="ARBA" id="ARBA00022741"/>
    </source>
</evidence>
<dbReference type="InterPro" id="IPR012340">
    <property type="entry name" value="NA-bd_OB-fold"/>
</dbReference>
<dbReference type="CDD" id="cd17756">
    <property type="entry name" value="MCM5"/>
    <property type="match status" value="1"/>
</dbReference>
<comment type="function">
    <text evidence="20">Catalyzes the oxidative cleavage of heme at the alpha-methene bridge carbon, released as carbon monoxide (CO), to generate biliverdin IXalpha, while releasing the central heme iron chelate as ferrous iron.</text>
</comment>
<evidence type="ECO:0000256" key="26">
    <source>
        <dbReference type="ARBA" id="ARBA00073496"/>
    </source>
</evidence>
<evidence type="ECO:0000256" key="14">
    <source>
        <dbReference type="ARBA" id="ARBA00022840"/>
    </source>
</evidence>
<keyword evidence="9" id="KW-0235">DNA replication</keyword>
<dbReference type="GO" id="GO:0017116">
    <property type="term" value="F:single-stranded DNA helicase activity"/>
    <property type="evidence" value="ECO:0007669"/>
    <property type="project" value="TreeGrafter"/>
</dbReference>
<dbReference type="FunFam" id="1.20.910.10:FF:000001">
    <property type="entry name" value="Heme oxygenase 1"/>
    <property type="match status" value="1"/>
</dbReference>
<dbReference type="EC" id="1.14.14.18" evidence="5"/>
<dbReference type="Pfam" id="PF21933">
    <property type="entry name" value="MCM5_C"/>
    <property type="match status" value="1"/>
</dbReference>
<keyword evidence="17" id="KW-0238">DNA-binding</keyword>
<evidence type="ECO:0000256" key="10">
    <source>
        <dbReference type="ARBA" id="ARBA00022723"/>
    </source>
</evidence>
<dbReference type="GO" id="GO:0046872">
    <property type="term" value="F:metal ion binding"/>
    <property type="evidence" value="ECO:0007669"/>
    <property type="project" value="UniProtKB-KW"/>
</dbReference>
<dbReference type="InterPro" id="IPR041562">
    <property type="entry name" value="MCM_lid"/>
</dbReference>
<dbReference type="Pfam" id="PF17855">
    <property type="entry name" value="MCM_lid"/>
    <property type="match status" value="1"/>
</dbReference>
<evidence type="ECO:0000256" key="9">
    <source>
        <dbReference type="ARBA" id="ARBA00022705"/>
    </source>
</evidence>
<evidence type="ECO:0000256" key="12">
    <source>
        <dbReference type="ARBA" id="ARBA00022801"/>
    </source>
</evidence>
<evidence type="ECO:0000256" key="8">
    <source>
        <dbReference type="ARBA" id="ARBA00022617"/>
    </source>
</evidence>
<evidence type="ECO:0000256" key="29">
    <source>
        <dbReference type="ARBA" id="ARBA00083962"/>
    </source>
</evidence>
<keyword evidence="8" id="KW-0349">Heme</keyword>
<dbReference type="GO" id="GO:0000727">
    <property type="term" value="P:double-strand break repair via break-induced replication"/>
    <property type="evidence" value="ECO:0007669"/>
    <property type="project" value="TreeGrafter"/>
</dbReference>
<dbReference type="InterPro" id="IPR018207">
    <property type="entry name" value="Haem_oxygenase_CS"/>
</dbReference>
<dbReference type="InterPro" id="IPR031327">
    <property type="entry name" value="MCM"/>
</dbReference>
<dbReference type="PROSITE" id="PS50051">
    <property type="entry name" value="MCM_2"/>
    <property type="match status" value="1"/>
</dbReference>
<evidence type="ECO:0000256" key="13">
    <source>
        <dbReference type="ARBA" id="ARBA00022806"/>
    </source>
</evidence>
<comment type="subunit">
    <text evidence="25">Component of the MCM2-7 complex. The complex forms a toroidal hexameric ring with the proposed subunit order MCM2-MCM6-MCM4-MCM7-MCM3-MCM5. Component of the CMG helicase complex, a hexameric ring of related MCM2-7 subunits stabilized by CDC45 and the tetrameric GINS complex. Interacts with ANKRD17. Interacts with MCMBP. Interacts with TONSL; the interaction is direct.</text>
</comment>
<dbReference type="FunFam" id="2.20.28.10:FF:000005">
    <property type="entry name" value="DNA helicase"/>
    <property type="match status" value="1"/>
</dbReference>
<dbReference type="GO" id="GO:0005789">
    <property type="term" value="C:endoplasmic reticulum membrane"/>
    <property type="evidence" value="ECO:0007669"/>
    <property type="project" value="UniProtKB-SubCell"/>
</dbReference>
<keyword evidence="16" id="KW-0408">Iron</keyword>
<evidence type="ECO:0000256" key="17">
    <source>
        <dbReference type="ARBA" id="ARBA00023125"/>
    </source>
</evidence>
<dbReference type="GO" id="GO:0004392">
    <property type="term" value="F:heme oxygenase (decyclizing) activity"/>
    <property type="evidence" value="ECO:0007669"/>
    <property type="project" value="UniProtKB-EC"/>
</dbReference>
<dbReference type="Gene3D" id="1.20.910.10">
    <property type="entry name" value="Heme oxygenase-like"/>
    <property type="match status" value="1"/>
</dbReference>
<dbReference type="GO" id="GO:0006270">
    <property type="term" value="P:DNA replication initiation"/>
    <property type="evidence" value="ECO:0007669"/>
    <property type="project" value="TreeGrafter"/>
</dbReference>
<proteinExistence type="inferred from homology"/>
<dbReference type="PANTHER" id="PTHR11630:SF42">
    <property type="entry name" value="DNA REPLICATION LICENSING FACTOR MCM5"/>
    <property type="match status" value="1"/>
</dbReference>
<comment type="caution">
    <text evidence="31">The sequence shown here is derived from an EMBL/GenBank/DDBJ whole genome shotgun (WGS) entry which is preliminary data.</text>
</comment>
<dbReference type="GO" id="GO:0003697">
    <property type="term" value="F:single-stranded DNA binding"/>
    <property type="evidence" value="ECO:0007669"/>
    <property type="project" value="TreeGrafter"/>
</dbReference>
<keyword evidence="12" id="KW-0378">Hydrolase</keyword>
<dbReference type="Pfam" id="PF14551">
    <property type="entry name" value="MCM_N"/>
    <property type="match status" value="1"/>
</dbReference>
<feature type="domain" description="MCM C-terminal AAA(+) ATPase" evidence="30">
    <location>
        <begin position="618"/>
        <end position="823"/>
    </location>
</feature>
<dbReference type="InterPro" id="IPR027417">
    <property type="entry name" value="P-loop_NTPase"/>
</dbReference>
<evidence type="ECO:0000313" key="31">
    <source>
        <dbReference type="EMBL" id="VTJ62018.1"/>
    </source>
</evidence>
<evidence type="ECO:0000313" key="32">
    <source>
        <dbReference type="Proteomes" id="UP000335636"/>
    </source>
</evidence>
<evidence type="ECO:0000256" key="28">
    <source>
        <dbReference type="ARBA" id="ARBA00079751"/>
    </source>
</evidence>
<dbReference type="GO" id="GO:0006788">
    <property type="term" value="P:heme oxidation"/>
    <property type="evidence" value="ECO:0007669"/>
    <property type="project" value="InterPro"/>
</dbReference>
<evidence type="ECO:0000256" key="19">
    <source>
        <dbReference type="ARBA" id="ARBA00023306"/>
    </source>
</evidence>
<dbReference type="GO" id="GO:0005524">
    <property type="term" value="F:ATP binding"/>
    <property type="evidence" value="ECO:0007669"/>
    <property type="project" value="UniProtKB-KW"/>
</dbReference>
<dbReference type="InterPro" id="IPR002051">
    <property type="entry name" value="Haem_Oase"/>
</dbReference>
<dbReference type="SUPFAM" id="SSF50249">
    <property type="entry name" value="Nucleic acid-binding proteins"/>
    <property type="match status" value="1"/>
</dbReference>
<comment type="subcellular location">
    <subcellularLocation>
        <location evidence="2">Chromosome</location>
    </subcellularLocation>
    <subcellularLocation>
        <location evidence="21">Endoplasmic reticulum membrane</location>
        <topology evidence="21">Single-pass type IV membrane protein</topology>
        <orientation evidence="21">Cytoplasmic side</orientation>
    </subcellularLocation>
    <subcellularLocation>
        <location evidence="1">Nucleus</location>
    </subcellularLocation>
</comment>
<comment type="catalytic activity">
    <reaction evidence="23">
        <text>heme b + 3 reduced [NADPH--hemoprotein reductase] + 3 O2 = biliverdin IXalpha + CO + Fe(2+) + 3 oxidized [NADPH--hemoprotein reductase] + 3 H2O + H(+)</text>
        <dbReference type="Rhea" id="RHEA:21764"/>
        <dbReference type="Rhea" id="RHEA-COMP:11964"/>
        <dbReference type="Rhea" id="RHEA-COMP:11965"/>
        <dbReference type="ChEBI" id="CHEBI:15377"/>
        <dbReference type="ChEBI" id="CHEBI:15378"/>
        <dbReference type="ChEBI" id="CHEBI:15379"/>
        <dbReference type="ChEBI" id="CHEBI:17245"/>
        <dbReference type="ChEBI" id="CHEBI:29033"/>
        <dbReference type="ChEBI" id="CHEBI:57618"/>
        <dbReference type="ChEBI" id="CHEBI:57991"/>
        <dbReference type="ChEBI" id="CHEBI:58210"/>
        <dbReference type="ChEBI" id="CHEBI:60344"/>
        <dbReference type="EC" id="1.14.14.18"/>
    </reaction>
    <physiologicalReaction direction="left-to-right" evidence="23">
        <dbReference type="Rhea" id="RHEA:21765"/>
    </physiologicalReaction>
</comment>
<dbReference type="FunFam" id="3.30.1640.10:FF:000006">
    <property type="entry name" value="DNA helicase"/>
    <property type="match status" value="1"/>
</dbReference>
<accession>A0A5E4AX60</accession>
<sequence length="1021" mass="114794">MDRPQSDSLPQDLSEALKEATKEVHAQAENAEFMRNFQRGQVTRKGFKLVMASLYHVYVALEEEIERNKDNPVFAPLYFPEELHRRAALEQDMAFWYGPSWQEAVPYTAATRRYVDRLQQVGRREPELLVAHAYTRYLGDLSGGQVLKKIAQKALDLPSSGEGLAFFTFPNIDSATKFKQLYRSRMNTLEMTPEVRQRVTEEAKTAFLLNIQLFEELQELLNQDPEDQHPSQAAGLRHRVSSRLQDSIPAEQSRGTPLLSNLSQMPLIRWVLTLSVVVATCGGEGAAMSGFDDPGIFYSDSFGGDPGADEGQARKSQLQRRFKEFLRQYRVGTDRTGFTFKYRDELKRHYNLGEYWVEVEMEDLASFDEDLADYLYKQPAEHLQLLEEAAKEVADEVTRPRPSGEEVLQDIQVMLKSDASPSSIRSLKSDLMSHLVKIPGIVIAASAVRAKATRISIQCRSCRNTLTNIAMRPGLEGYALPRKCNTDQAGRPKCPLDPYFIMPDKCKCVDFQTLKLQELPDAVPHGEMPRHMQLYCDRYLCDKVVPGNRVTIMGIYSIKKYGLNSTKGRDRVGVGIRSSYIRVLGIQVDTDGSGRSFAGAVSPQEEEEFRRLAALPNVYEVISKSIAPSIFGGTDMKKAIACLLFGGSRKRLPDGLTRRGDINLLMLGDPGTAKSQLLKFVEKCSPIGVYTSGKGSSAAGLTASVMRDPSSRNFIMEGGAMVLADGGVVCIDEFDKMREDDRVAIHEAMEQQTISIAKAGITTTLNSRCSVLAAANSVFGRWDETKGEDNIDFMPTILSRFDMIFIVKDEHNEERDLMLAKHVITLHVSALTQTQAVEGEIDLNKLKKFIAYCRAKCGPRLSAEAAEKLKNRYIIMRSGARQHERDSDRRSSIPITVRQLEAIVRIAEALSKMKLQPFATEADVEEALRLFQVSTLDAALSGTLAGVEGFTSQEDQEMLSRIERQLKRRFAIGSQVSEHSIIQDFTKQKYPEHAIHKVLQLMLRRGEIQHRLQRKVLYRLK</sequence>
<evidence type="ECO:0000256" key="24">
    <source>
        <dbReference type="ARBA" id="ARBA00048432"/>
    </source>
</evidence>
<dbReference type="PANTHER" id="PTHR11630">
    <property type="entry name" value="DNA REPLICATION LICENSING FACTOR MCM FAMILY MEMBER"/>
    <property type="match status" value="1"/>
</dbReference>
<keyword evidence="10" id="KW-0479">Metal-binding</keyword>
<organism evidence="31 32">
    <name type="scientific">Marmota monax</name>
    <name type="common">Woodchuck</name>
    <dbReference type="NCBI Taxonomy" id="9995"/>
    <lineage>
        <taxon>Eukaryota</taxon>
        <taxon>Metazoa</taxon>
        <taxon>Chordata</taxon>
        <taxon>Craniata</taxon>
        <taxon>Vertebrata</taxon>
        <taxon>Euteleostomi</taxon>
        <taxon>Mammalia</taxon>
        <taxon>Eutheria</taxon>
        <taxon>Euarchontoglires</taxon>
        <taxon>Glires</taxon>
        <taxon>Rodentia</taxon>
        <taxon>Sciuromorpha</taxon>
        <taxon>Sciuridae</taxon>
        <taxon>Xerinae</taxon>
        <taxon>Marmotini</taxon>
        <taxon>Marmota</taxon>
    </lineage>
</organism>
<dbReference type="EMBL" id="CABDUW010000187">
    <property type="protein sequence ID" value="VTJ62018.1"/>
    <property type="molecule type" value="Genomic_DNA"/>
</dbReference>
<evidence type="ECO:0000256" key="3">
    <source>
        <dbReference type="ARBA" id="ARBA00006134"/>
    </source>
</evidence>
<dbReference type="Gene3D" id="2.40.50.140">
    <property type="entry name" value="Nucleic acid-binding proteins"/>
    <property type="match status" value="1"/>
</dbReference>
<comment type="function">
    <text evidence="22">Acts as a component of the MCM2-7 complex (MCM complex) which is the replicative helicase essential for 'once per cell cycle' DNA replication initiation and elongation in eukaryotic cells. Core component of CDC45-MCM-GINS (CMG) helicase, the molecular machine that unwinds template DNA during replication, and around which the replisome is built. The active ATPase sites in the MCM2-7 ring are formed through the interaction surfaces of two neighboring subunits such that a critical structure of a conserved arginine finger motif is provided in trans relative to the ATP-binding site of the Walker A box of the adjacent subunit. The six ATPase active sites, however, are likely to contribute differentially to the complex helicase activity.</text>
</comment>
<keyword evidence="19" id="KW-0131">Cell cycle</keyword>
<keyword evidence="13" id="KW-0347">Helicase</keyword>
<dbReference type="InterPro" id="IPR054125">
    <property type="entry name" value="MCM5_C"/>
</dbReference>
<dbReference type="Pfam" id="PF01126">
    <property type="entry name" value="Heme_oxygenase"/>
    <property type="match status" value="1"/>
</dbReference>
<dbReference type="InterPro" id="IPR016053">
    <property type="entry name" value="Haem_Oase-like"/>
</dbReference>
<dbReference type="EC" id="3.6.4.12" evidence="6"/>
<evidence type="ECO:0000256" key="27">
    <source>
        <dbReference type="ARBA" id="ARBA00074936"/>
    </source>
</evidence>
<comment type="similarity">
    <text evidence="4">Belongs to the MCM family.</text>
</comment>
<evidence type="ECO:0000256" key="2">
    <source>
        <dbReference type="ARBA" id="ARBA00004286"/>
    </source>
</evidence>
<evidence type="ECO:0000256" key="23">
    <source>
        <dbReference type="ARBA" id="ARBA00047547"/>
    </source>
</evidence>
<evidence type="ECO:0000256" key="21">
    <source>
        <dbReference type="ARBA" id="ARBA00037869"/>
    </source>
</evidence>
<dbReference type="PRINTS" id="PR00088">
    <property type="entry name" value="HAEMOXYGNASE"/>
</dbReference>
<evidence type="ECO:0000256" key="4">
    <source>
        <dbReference type="ARBA" id="ARBA00008010"/>
    </source>
</evidence>
<dbReference type="InterPro" id="IPR016084">
    <property type="entry name" value="Haem_Oase-like_multi-hlx"/>
</dbReference>
<dbReference type="InterPro" id="IPR027925">
    <property type="entry name" value="MCM_N"/>
</dbReference>
<evidence type="ECO:0000256" key="15">
    <source>
        <dbReference type="ARBA" id="ARBA00023002"/>
    </source>
</evidence>
<keyword evidence="32" id="KW-1185">Reference proteome</keyword>
<dbReference type="InterPro" id="IPR018525">
    <property type="entry name" value="MCM_CS"/>
</dbReference>
<reference evidence="31" key="1">
    <citation type="submission" date="2019-04" db="EMBL/GenBank/DDBJ databases">
        <authorList>
            <person name="Alioto T."/>
            <person name="Alioto T."/>
        </authorList>
    </citation>
    <scope>NUCLEOTIDE SEQUENCE [LARGE SCALE GENOMIC DNA]</scope>
</reference>
<dbReference type="PROSITE" id="PS00847">
    <property type="entry name" value="MCM_1"/>
    <property type="match status" value="1"/>
</dbReference>
<dbReference type="SUPFAM" id="SSF52540">
    <property type="entry name" value="P-loop containing nucleoside triphosphate hydrolases"/>
    <property type="match status" value="1"/>
</dbReference>
<dbReference type="InterPro" id="IPR033762">
    <property type="entry name" value="MCM_OB"/>
</dbReference>
<gene>
    <name evidence="31" type="ORF">MONAX_5E011670</name>
</gene>
<keyword evidence="11" id="KW-0547">Nucleotide-binding</keyword>
<evidence type="ECO:0000256" key="22">
    <source>
        <dbReference type="ARBA" id="ARBA00045440"/>
    </source>
</evidence>
<evidence type="ECO:0000256" key="6">
    <source>
        <dbReference type="ARBA" id="ARBA00012551"/>
    </source>
</evidence>
<comment type="catalytic activity">
    <reaction evidence="24">
        <text>ATP + H2O = ADP + phosphate + H(+)</text>
        <dbReference type="Rhea" id="RHEA:13065"/>
        <dbReference type="ChEBI" id="CHEBI:15377"/>
        <dbReference type="ChEBI" id="CHEBI:15378"/>
        <dbReference type="ChEBI" id="CHEBI:30616"/>
        <dbReference type="ChEBI" id="CHEBI:43474"/>
        <dbReference type="ChEBI" id="CHEBI:456216"/>
        <dbReference type="EC" id="3.6.4.12"/>
    </reaction>
    <physiologicalReaction direction="left-to-right" evidence="24">
        <dbReference type="Rhea" id="RHEA:13066"/>
    </physiologicalReaction>
</comment>
<dbReference type="Pfam" id="PF00493">
    <property type="entry name" value="MCM"/>
    <property type="match status" value="1"/>
</dbReference>
<dbReference type="PROSITE" id="PS00593">
    <property type="entry name" value="HEME_OXYGENASE"/>
    <property type="match status" value="1"/>
</dbReference>
<dbReference type="GO" id="GO:0016887">
    <property type="term" value="F:ATP hydrolysis activity"/>
    <property type="evidence" value="ECO:0007669"/>
    <property type="project" value="RHEA"/>
</dbReference>
<dbReference type="InterPro" id="IPR001208">
    <property type="entry name" value="MCM_dom"/>
</dbReference>
<keyword evidence="7" id="KW-0158">Chromosome</keyword>
<keyword evidence="18" id="KW-0539">Nucleus</keyword>
<dbReference type="SUPFAM" id="SSF48613">
    <property type="entry name" value="Heme oxygenase-like"/>
    <property type="match status" value="1"/>
</dbReference>
<dbReference type="Pfam" id="PF17207">
    <property type="entry name" value="MCM_OB"/>
    <property type="match status" value="1"/>
</dbReference>
<name>A0A5E4AX60_MARMO</name>
<keyword evidence="14" id="KW-0067">ATP-binding</keyword>
<dbReference type="GO" id="GO:0042555">
    <property type="term" value="C:MCM complex"/>
    <property type="evidence" value="ECO:0007669"/>
    <property type="project" value="TreeGrafter"/>
</dbReference>
<evidence type="ECO:0000256" key="20">
    <source>
        <dbReference type="ARBA" id="ARBA00037361"/>
    </source>
</evidence>
<evidence type="ECO:0000256" key="25">
    <source>
        <dbReference type="ARBA" id="ARBA00064829"/>
    </source>
</evidence>
<dbReference type="Gene3D" id="3.30.1640.10">
    <property type="entry name" value="mini-chromosome maintenance (MCM) complex, chain A, domain 1"/>
    <property type="match status" value="1"/>
</dbReference>
<protein>
    <recommendedName>
        <fullName evidence="26">DNA replication licensing factor MCM5</fullName>
        <ecNumber evidence="5">1.14.14.18</ecNumber>
        <ecNumber evidence="6">3.6.4.12</ecNumber>
    </recommendedName>
    <alternativeName>
        <fullName evidence="28">CDC46 homolog</fullName>
    </alternativeName>
    <alternativeName>
        <fullName evidence="27">DNA replication licensing factor mcm5</fullName>
    </alternativeName>
    <alternativeName>
        <fullName evidence="29">P1-CDC46</fullName>
    </alternativeName>
</protein>
<evidence type="ECO:0000256" key="16">
    <source>
        <dbReference type="ARBA" id="ARBA00023004"/>
    </source>
</evidence>
<evidence type="ECO:0000256" key="1">
    <source>
        <dbReference type="ARBA" id="ARBA00004123"/>
    </source>
</evidence>
<comment type="similarity">
    <text evidence="3">Belongs to the heme oxygenase family.</text>
</comment>
<dbReference type="GO" id="GO:0071162">
    <property type="term" value="C:CMG complex"/>
    <property type="evidence" value="ECO:0007669"/>
    <property type="project" value="UniProtKB-ARBA"/>
</dbReference>
<dbReference type="Proteomes" id="UP000335636">
    <property type="component" value="Unassembled WGS sequence"/>
</dbReference>
<keyword evidence="15" id="KW-0560">Oxidoreductase</keyword>
<dbReference type="GO" id="GO:0043138">
    <property type="term" value="F:3'-5' DNA helicase activity"/>
    <property type="evidence" value="ECO:0007669"/>
    <property type="project" value="TreeGrafter"/>
</dbReference>
<dbReference type="SMART" id="SM00350">
    <property type="entry name" value="MCM"/>
    <property type="match status" value="1"/>
</dbReference>
<dbReference type="Gene3D" id="2.20.28.10">
    <property type="match status" value="1"/>
</dbReference>
<evidence type="ECO:0000256" key="18">
    <source>
        <dbReference type="ARBA" id="ARBA00023242"/>
    </source>
</evidence>
<dbReference type="Gene3D" id="3.40.50.300">
    <property type="entry name" value="P-loop containing nucleotide triphosphate hydrolases"/>
    <property type="match status" value="1"/>
</dbReference>
<evidence type="ECO:0000256" key="5">
    <source>
        <dbReference type="ARBA" id="ARBA00012360"/>
    </source>
</evidence>